<keyword evidence="1" id="KW-0812">Transmembrane</keyword>
<accession>A0ABV0KB45</accession>
<evidence type="ECO:0000313" key="3">
    <source>
        <dbReference type="Proteomes" id="UP001482513"/>
    </source>
</evidence>
<feature type="transmembrane region" description="Helical" evidence="1">
    <location>
        <begin position="135"/>
        <end position="155"/>
    </location>
</feature>
<dbReference type="EMBL" id="JAMPKX010000018">
    <property type="protein sequence ID" value="MEP0950006.1"/>
    <property type="molecule type" value="Genomic_DNA"/>
</dbReference>
<evidence type="ECO:0000256" key="1">
    <source>
        <dbReference type="SAM" id="Phobius"/>
    </source>
</evidence>
<feature type="transmembrane region" description="Helical" evidence="1">
    <location>
        <begin position="64"/>
        <end position="85"/>
    </location>
</feature>
<keyword evidence="3" id="KW-1185">Reference proteome</keyword>
<dbReference type="Proteomes" id="UP001482513">
    <property type="component" value="Unassembled WGS sequence"/>
</dbReference>
<evidence type="ECO:0000313" key="2">
    <source>
        <dbReference type="EMBL" id="MEP0950006.1"/>
    </source>
</evidence>
<reference evidence="2 3" key="1">
    <citation type="submission" date="2022-04" db="EMBL/GenBank/DDBJ databases">
        <title>Positive selection, recombination, and allopatry shape intraspecific diversity of widespread and dominant cyanobacteria.</title>
        <authorList>
            <person name="Wei J."/>
            <person name="Shu W."/>
            <person name="Hu C."/>
        </authorList>
    </citation>
    <scope>NUCLEOTIDE SEQUENCE [LARGE SCALE GENOMIC DNA]</scope>
    <source>
        <strain evidence="2 3">DQ-A4</strain>
    </source>
</reference>
<keyword evidence="1" id="KW-0472">Membrane</keyword>
<proteinExistence type="predicted"/>
<protein>
    <submittedName>
        <fullName evidence="2">Uncharacterized protein</fullName>
    </submittedName>
</protein>
<comment type="caution">
    <text evidence="2">The sequence shown here is derived from an EMBL/GenBank/DDBJ whole genome shotgun (WGS) entry which is preliminary data.</text>
</comment>
<feature type="transmembrane region" description="Helical" evidence="1">
    <location>
        <begin position="161"/>
        <end position="180"/>
    </location>
</feature>
<sequence>MEPEQRLDYLYKEYVRLSQQAENYIQSAFEDLKLMGVIGATIALWKPIVDFVALAKPEIDASGLLFLGFLSLLLIIAIIGFWNLIKQSFIIFFADNLQSYEEEIRKELSVIEGSGVFGLNLDKEAKLLQSYRSTFAAFLSVFALATTFIPFLILVSLSVTYALIYLALSLVLFGTYFRVLKKSTRRFLKH</sequence>
<keyword evidence="1" id="KW-1133">Transmembrane helix</keyword>
<dbReference type="RefSeq" id="WP_348251377.1">
    <property type="nucleotide sequence ID" value="NZ_JAMPKX010000018.1"/>
</dbReference>
<name>A0ABV0KB45_9CYAN</name>
<gene>
    <name evidence="2" type="ORF">NC992_24250</name>
</gene>
<organism evidence="2 3">
    <name type="scientific">Leptolyngbya subtilissima DQ-A4</name>
    <dbReference type="NCBI Taxonomy" id="2933933"/>
    <lineage>
        <taxon>Bacteria</taxon>
        <taxon>Bacillati</taxon>
        <taxon>Cyanobacteriota</taxon>
        <taxon>Cyanophyceae</taxon>
        <taxon>Leptolyngbyales</taxon>
        <taxon>Leptolyngbyaceae</taxon>
        <taxon>Leptolyngbya group</taxon>
        <taxon>Leptolyngbya</taxon>
    </lineage>
</organism>